<dbReference type="InterPro" id="IPR054712">
    <property type="entry name" value="Cas3-like_dom"/>
</dbReference>
<keyword evidence="8" id="KW-0067">ATP-binding</keyword>
<dbReference type="EMBL" id="LWDD02000956">
    <property type="protein sequence ID" value="KAE8254386.1"/>
    <property type="molecule type" value="Genomic_DNA"/>
</dbReference>
<comment type="similarity">
    <text evidence="2">In the central section; belongs to the CRISPR-associated helicase Cas3 family.</text>
</comment>
<dbReference type="Pfam" id="PF22590">
    <property type="entry name" value="Cas3-like_C_2"/>
    <property type="match status" value="1"/>
</dbReference>
<keyword evidence="5" id="KW-0547">Nucleotide-binding</keyword>
<dbReference type="PANTHER" id="PTHR47963:SF9">
    <property type="entry name" value="CRISPR-ASSOCIATED ENDONUCLEASE_HELICASE CAS3"/>
    <property type="match status" value="1"/>
</dbReference>
<keyword evidence="7" id="KW-0347">Helicase</keyword>
<evidence type="ECO:0000256" key="3">
    <source>
        <dbReference type="ARBA" id="ARBA00022722"/>
    </source>
</evidence>
<dbReference type="InterPro" id="IPR050547">
    <property type="entry name" value="DEAD_box_RNA_helicases"/>
</dbReference>
<keyword evidence="9" id="KW-0051">Antiviral defense</keyword>
<evidence type="ECO:0000313" key="11">
    <source>
        <dbReference type="Proteomes" id="UP000077671"/>
    </source>
</evidence>
<dbReference type="GO" id="GO:0003723">
    <property type="term" value="F:RNA binding"/>
    <property type="evidence" value="ECO:0007669"/>
    <property type="project" value="TreeGrafter"/>
</dbReference>
<dbReference type="NCBIfam" id="TIGR01596">
    <property type="entry name" value="cas3_HD"/>
    <property type="match status" value="1"/>
</dbReference>
<keyword evidence="3" id="KW-0540">Nuclease</keyword>
<dbReference type="GO" id="GO:0005524">
    <property type="term" value="F:ATP binding"/>
    <property type="evidence" value="ECO:0007669"/>
    <property type="project" value="UniProtKB-KW"/>
</dbReference>
<dbReference type="SMART" id="SM00487">
    <property type="entry name" value="DEXDc"/>
    <property type="match status" value="1"/>
</dbReference>
<dbReference type="PROSITE" id="PS51643">
    <property type="entry name" value="HD_CAS3"/>
    <property type="match status" value="1"/>
</dbReference>
<dbReference type="Gene3D" id="3.40.50.300">
    <property type="entry name" value="P-loop containing nucleotide triphosphate hydrolases"/>
    <property type="match status" value="2"/>
</dbReference>
<accession>A0A177U4A8</accession>
<dbReference type="CDD" id="cd09641">
    <property type="entry name" value="Cas3''_I"/>
    <property type="match status" value="1"/>
</dbReference>
<evidence type="ECO:0000256" key="7">
    <source>
        <dbReference type="ARBA" id="ARBA00022806"/>
    </source>
</evidence>
<dbReference type="Gene3D" id="1.10.3210.30">
    <property type="match status" value="1"/>
</dbReference>
<dbReference type="InterPro" id="IPR038257">
    <property type="entry name" value="CRISPR-assoc_Cas3_HD_sf"/>
</dbReference>
<keyword evidence="6" id="KW-0378">Hydrolase</keyword>
<dbReference type="GO" id="GO:0003724">
    <property type="term" value="F:RNA helicase activity"/>
    <property type="evidence" value="ECO:0007669"/>
    <property type="project" value="TreeGrafter"/>
</dbReference>
<protein>
    <submittedName>
        <fullName evidence="10">Uncharacterized protein</fullName>
    </submittedName>
</protein>
<organism evidence="10 11">
    <name type="scientific">Tilletia caries</name>
    <name type="common">wheat bunt fungus</name>
    <dbReference type="NCBI Taxonomy" id="13290"/>
    <lineage>
        <taxon>Eukaryota</taxon>
        <taxon>Fungi</taxon>
        <taxon>Dikarya</taxon>
        <taxon>Basidiomycota</taxon>
        <taxon>Ustilaginomycotina</taxon>
        <taxon>Exobasidiomycetes</taxon>
        <taxon>Tilletiales</taxon>
        <taxon>Tilletiaceae</taxon>
        <taxon>Tilletia</taxon>
    </lineage>
</organism>
<dbReference type="GO" id="GO:0004518">
    <property type="term" value="F:nuclease activity"/>
    <property type="evidence" value="ECO:0007669"/>
    <property type="project" value="UniProtKB-KW"/>
</dbReference>
<dbReference type="NCBIfam" id="TIGR01587">
    <property type="entry name" value="cas3_core"/>
    <property type="match status" value="1"/>
</dbReference>
<evidence type="ECO:0000256" key="6">
    <source>
        <dbReference type="ARBA" id="ARBA00022801"/>
    </source>
</evidence>
<dbReference type="InterPro" id="IPR006483">
    <property type="entry name" value="CRISPR-assoc_Cas3_HD"/>
</dbReference>
<dbReference type="Pfam" id="PF18019">
    <property type="entry name" value="Cas3_HD"/>
    <property type="match status" value="1"/>
</dbReference>
<evidence type="ECO:0000256" key="4">
    <source>
        <dbReference type="ARBA" id="ARBA00022723"/>
    </source>
</evidence>
<dbReference type="GO" id="GO:0016787">
    <property type="term" value="F:hydrolase activity"/>
    <property type="evidence" value="ECO:0007669"/>
    <property type="project" value="UniProtKB-KW"/>
</dbReference>
<evidence type="ECO:0000256" key="2">
    <source>
        <dbReference type="ARBA" id="ARBA00009046"/>
    </source>
</evidence>
<dbReference type="GO" id="GO:0046872">
    <property type="term" value="F:metal ion binding"/>
    <property type="evidence" value="ECO:0007669"/>
    <property type="project" value="UniProtKB-KW"/>
</dbReference>
<sequence length="913" mass="101710">MTELASPDYFRYWGKASPEQADSSAYHLLPFHCLDVAVCGQALLSLPQFSLASLASDLGWSQQDVEKLFLFFLALHDLGKFARAFQNLVPNLSPDLVSADEGKRYEQRHDTLGWVLWGQDIAEGFALDGLPNPQSDFWAIWVRSAVGHHGKPPQESESGGLIALDAGDFFLRADRRAALEFVTDIAAWWLPANLPVPQREHSQVLKRHAWRLAGLSVLADWLGSNQAFFSYRSTPLPLSDYWQHAQVQAQHAVAGAGLSRQAVREWPIPQHLFDYLREPTPLQQYAASIELESGPQLFLLEDVTGAGKTEAALILTQRLMQAGRAHGLYFALPSMATANQMYQRVGSVYRRLYQAQAQPSLILSHGARQLVEGFRQSVLQAQEQANDRSYQADEGSASAQCNAWLADNRKKALLAEVGVGTLDQALLAILPARHQSLRLLGLAGKVLLVDEVHAYDAYMMTLLKTLLTAHARQGGSVILLSATLPLAMREMLLAAYRYGLGSSDDTVLDDRRYPLAVRAGREVHAHACATRPQVRRRVQVQALHDEAQVVDLVVEQALTGRCIAWIRNTVEDARRAHSLLAEHLPEQSLMLFHSRYAMGDRLDIEADVLARFGKHSLGAARMGRVLIGTQVLEQSLDFDVDVMVSDLAPIDLLIQRAGRLQRHARQGNSDPAEDGVEQRPIPELYLLTPEPVDEPAANWYSSLFPKACFVYPNIGQLWLGARALLRAGCIVTPGEAGQPGAVRELVEAVYGADMESVPDALQKASREQIGKDLAMQSQAHFNALKLDKGYCIDSSALWYEDHKVPTRLGDETQTLYLALWRDGELQPLRQDGAHCWEQSAVRVHAAYAQSLAPEWQQRFANALHVLRNRYRLLEEPAFILPLTEEGGRLLAKVQDDKGRVLEMHYDRREGLSW</sequence>
<evidence type="ECO:0000313" key="10">
    <source>
        <dbReference type="EMBL" id="KAE8254386.1"/>
    </source>
</evidence>
<evidence type="ECO:0000256" key="1">
    <source>
        <dbReference type="ARBA" id="ARBA00006847"/>
    </source>
</evidence>
<gene>
    <name evidence="10" type="ORF">A4X03_0g5729</name>
</gene>
<dbReference type="AlphaFoldDB" id="A0A177U4A8"/>
<dbReference type="InterPro" id="IPR014001">
    <property type="entry name" value="Helicase_ATP-bd"/>
</dbReference>
<reference evidence="10" key="2">
    <citation type="journal article" date="2019" name="IMA Fungus">
        <title>Genome sequencing and comparison of five Tilletia species to identify candidate genes for the detection of regulated species infecting wheat.</title>
        <authorList>
            <person name="Nguyen H.D.T."/>
            <person name="Sultana T."/>
            <person name="Kesanakurti P."/>
            <person name="Hambleton S."/>
        </authorList>
    </citation>
    <scope>NUCLEOTIDE SEQUENCE</scope>
    <source>
        <strain evidence="10">DAOMC 238032</strain>
    </source>
</reference>
<comment type="similarity">
    <text evidence="1">In the N-terminal section; belongs to the CRISPR-associated nuclease Cas3-HD family.</text>
</comment>
<evidence type="ECO:0000256" key="9">
    <source>
        <dbReference type="ARBA" id="ARBA00023118"/>
    </source>
</evidence>
<proteinExistence type="inferred from homology"/>
<reference evidence="10" key="1">
    <citation type="submission" date="2016-04" db="EMBL/GenBank/DDBJ databases">
        <authorList>
            <person name="Nguyen H.D."/>
            <person name="Kesanakurti P."/>
            <person name="Cullis J."/>
            <person name="Levesque C.A."/>
            <person name="Hambleton S."/>
        </authorList>
    </citation>
    <scope>NUCLEOTIDE SEQUENCE</scope>
    <source>
        <strain evidence="10">DAOMC 238032</strain>
    </source>
</reference>
<dbReference type="SUPFAM" id="SSF52540">
    <property type="entry name" value="P-loop containing nucleoside triphosphate hydrolases"/>
    <property type="match status" value="1"/>
</dbReference>
<comment type="caution">
    <text evidence="10">The sequence shown here is derived from an EMBL/GenBank/DDBJ whole genome shotgun (WGS) entry which is preliminary data.</text>
</comment>
<evidence type="ECO:0000256" key="5">
    <source>
        <dbReference type="ARBA" id="ARBA00022741"/>
    </source>
</evidence>
<dbReference type="InterPro" id="IPR006474">
    <property type="entry name" value="Helicase_Cas3_CRISPR-ass_core"/>
</dbReference>
<dbReference type="PANTHER" id="PTHR47963">
    <property type="entry name" value="DEAD-BOX ATP-DEPENDENT RNA HELICASE 47, MITOCHONDRIAL"/>
    <property type="match status" value="1"/>
</dbReference>
<dbReference type="Proteomes" id="UP000077671">
    <property type="component" value="Unassembled WGS sequence"/>
</dbReference>
<dbReference type="InterPro" id="IPR027417">
    <property type="entry name" value="P-loop_NTPase"/>
</dbReference>
<keyword evidence="4" id="KW-0479">Metal-binding</keyword>
<dbReference type="GO" id="GO:0051607">
    <property type="term" value="P:defense response to virus"/>
    <property type="evidence" value="ECO:0007669"/>
    <property type="project" value="UniProtKB-KW"/>
</dbReference>
<name>A0A177U4A8_9BASI</name>
<evidence type="ECO:0000256" key="8">
    <source>
        <dbReference type="ARBA" id="ARBA00022840"/>
    </source>
</evidence>